<evidence type="ECO:0000313" key="3">
    <source>
        <dbReference type="Proteomes" id="UP001249020"/>
    </source>
</evidence>
<feature type="transmembrane region" description="Helical" evidence="1">
    <location>
        <begin position="12"/>
        <end position="33"/>
    </location>
</feature>
<comment type="caution">
    <text evidence="2">The sequence shown here is derived from an EMBL/GenBank/DDBJ whole genome shotgun (WGS) entry which is preliminary data.</text>
</comment>
<protein>
    <submittedName>
        <fullName evidence="2">DUF502 domain-containing protein</fullName>
    </submittedName>
</protein>
<keyword evidence="1" id="KW-0812">Transmembrane</keyword>
<dbReference type="RefSeq" id="WP_311360904.1">
    <property type="nucleotide sequence ID" value="NZ_JAVRIE010000002.1"/>
</dbReference>
<dbReference type="AlphaFoldDB" id="A0AAW8QYT2"/>
<evidence type="ECO:0000256" key="1">
    <source>
        <dbReference type="SAM" id="Phobius"/>
    </source>
</evidence>
<dbReference type="PANTHER" id="PTHR31876">
    <property type="entry name" value="COV-LIKE PROTEIN 1"/>
    <property type="match status" value="1"/>
</dbReference>
<dbReference type="Proteomes" id="UP001249020">
    <property type="component" value="Unassembled WGS sequence"/>
</dbReference>
<keyword evidence="3" id="KW-1185">Reference proteome</keyword>
<sequence>MLNELAKLVAKGLLTILPFVLTIYLLVWIALAAEGLFSPYIPSQYYFPGLGVIVVLIVLAFIGILVNAYVVKLIIERSNDLLERVPVIKTLFGAIQDAVHLFQIKKETSTKRAVSVEMADGSHAIGFVTNESVANIVFPGQNKIAVYLPLSYQIGGYTMYMDQSKVANLDIDVETAMRIAVTGGSSLDKKGEPKTKATKQSE</sequence>
<reference evidence="2 3" key="1">
    <citation type="submission" date="2023-09" db="EMBL/GenBank/DDBJ databases">
        <authorList>
            <person name="Rey-Velasco X."/>
        </authorList>
    </citation>
    <scope>NUCLEOTIDE SEQUENCE [LARGE SCALE GENOMIC DNA]</scope>
    <source>
        <strain evidence="2 3">W409</strain>
    </source>
</reference>
<keyword evidence="1" id="KW-1133">Transmembrane helix</keyword>
<feature type="transmembrane region" description="Helical" evidence="1">
    <location>
        <begin position="45"/>
        <end position="70"/>
    </location>
</feature>
<dbReference type="EMBL" id="JAVRIE010000002">
    <property type="protein sequence ID" value="MDT0582122.1"/>
    <property type="molecule type" value="Genomic_DNA"/>
</dbReference>
<dbReference type="InterPro" id="IPR007462">
    <property type="entry name" value="COV1-like"/>
</dbReference>
<keyword evidence="1" id="KW-0472">Membrane</keyword>
<gene>
    <name evidence="2" type="ORF">RM544_06210</name>
</gene>
<organism evidence="2 3">
    <name type="scientific">Brumicola blandensis</name>
    <dbReference type="NCBI Taxonomy" id="3075611"/>
    <lineage>
        <taxon>Bacteria</taxon>
        <taxon>Pseudomonadati</taxon>
        <taxon>Pseudomonadota</taxon>
        <taxon>Gammaproteobacteria</taxon>
        <taxon>Alteromonadales</taxon>
        <taxon>Alteromonadaceae</taxon>
        <taxon>Brumicola</taxon>
    </lineage>
</organism>
<dbReference type="Pfam" id="PF04367">
    <property type="entry name" value="DUF502"/>
    <property type="match status" value="1"/>
</dbReference>
<dbReference type="PANTHER" id="PTHR31876:SF26">
    <property type="entry name" value="PROTEIN LIKE COV 2"/>
    <property type="match status" value="1"/>
</dbReference>
<name>A0AAW8QYT2_9ALTE</name>
<accession>A0AAW8QYT2</accession>
<proteinExistence type="predicted"/>
<evidence type="ECO:0000313" key="2">
    <source>
        <dbReference type="EMBL" id="MDT0582122.1"/>
    </source>
</evidence>